<dbReference type="InterPro" id="IPR050498">
    <property type="entry name" value="Ycf3"/>
</dbReference>
<proteinExistence type="predicted"/>
<dbReference type="SUPFAM" id="SSF48452">
    <property type="entry name" value="TPR-like"/>
    <property type="match status" value="1"/>
</dbReference>
<protein>
    <submittedName>
        <fullName evidence="4">Tetratricopeptide repeat protein</fullName>
    </submittedName>
</protein>
<comment type="caution">
    <text evidence="4">The sequence shown here is derived from an EMBL/GenBank/DDBJ whole genome shotgun (WGS) entry which is preliminary data.</text>
</comment>
<evidence type="ECO:0000313" key="4">
    <source>
        <dbReference type="EMBL" id="RZM75593.1"/>
    </source>
</evidence>
<evidence type="ECO:0000313" key="5">
    <source>
        <dbReference type="Proteomes" id="UP000292459"/>
    </source>
</evidence>
<reference evidence="4 5" key="1">
    <citation type="submission" date="2018-11" db="EMBL/GenBank/DDBJ databases">
        <title>Whole genome sequencing of an environmental sample.</title>
        <authorList>
            <person name="Sarangi A.N."/>
            <person name="Singh D."/>
            <person name="Tripathy S."/>
        </authorList>
    </citation>
    <scope>NUCLEOTIDE SEQUENCE [LARGE SCALE GENOMIC DNA]</scope>
    <source>
        <strain evidence="4 5">Lakshadweep</strain>
    </source>
</reference>
<dbReference type="EMBL" id="QVFV01000007">
    <property type="protein sequence ID" value="RZM75593.1"/>
    <property type="molecule type" value="Genomic_DNA"/>
</dbReference>
<dbReference type="Pfam" id="PF00515">
    <property type="entry name" value="TPR_1"/>
    <property type="match status" value="1"/>
</dbReference>
<keyword evidence="2 3" id="KW-0802">TPR repeat</keyword>
<evidence type="ECO:0000256" key="1">
    <source>
        <dbReference type="ARBA" id="ARBA00022737"/>
    </source>
</evidence>
<dbReference type="Gene3D" id="1.25.40.10">
    <property type="entry name" value="Tetratricopeptide repeat domain"/>
    <property type="match status" value="3"/>
</dbReference>
<keyword evidence="1" id="KW-0677">Repeat</keyword>
<dbReference type="InterPro" id="IPR011990">
    <property type="entry name" value="TPR-like_helical_dom_sf"/>
</dbReference>
<dbReference type="AlphaFoldDB" id="A0A4Q7E604"/>
<organism evidence="4 5">
    <name type="scientific">Leptolyngbya iicbica LK</name>
    <dbReference type="NCBI Taxonomy" id="2294035"/>
    <lineage>
        <taxon>Bacteria</taxon>
        <taxon>Bacillati</taxon>
        <taxon>Cyanobacteriota</taxon>
        <taxon>Cyanophyceae</taxon>
        <taxon>Leptolyngbyales</taxon>
        <taxon>Leptolyngbyaceae</taxon>
        <taxon>Leptolyngbya group</taxon>
        <taxon>Leptolyngbya</taxon>
        <taxon>Leptolyngbya iicbica</taxon>
    </lineage>
</organism>
<dbReference type="InterPro" id="IPR019734">
    <property type="entry name" value="TPR_rpt"/>
</dbReference>
<sequence>MARVPCLLLLDVSPRKILKMSLPTFWRKRKKVGKPLLGKLVSLFLVLVTWGVMEGAIAAPYSPLKQGIEALQQQHYEAALQHFAAAAESGQTVGDAYSYQCLTFLMLNKPQQATEHCQAALKVDAEHPQARFYQGLAHYRLGQFEAAIAALNHHLAAHPDDSRAYYNCGLAKFAQGDVRGAIAQYHQALTYAAALTTMEMSNLYNDLGVAYWATDAMPEAKFALDQAVAMDTQDTRAYFNRGCICHHLGHYQAALQNFEQVLALDPHHASTYLNRGIVQQQLGNLSAAQQDYQTAAEQFRQQGDLTHAQQAQLRWHQLQKSPAAVG</sequence>
<dbReference type="OrthoDB" id="5508521at2"/>
<dbReference type="Proteomes" id="UP000292459">
    <property type="component" value="Unassembled WGS sequence"/>
</dbReference>
<accession>A0A4Q7E604</accession>
<dbReference type="PANTHER" id="PTHR44858:SF1">
    <property type="entry name" value="UDP-N-ACETYLGLUCOSAMINE--PEPTIDE N-ACETYLGLUCOSAMINYLTRANSFERASE SPINDLY-RELATED"/>
    <property type="match status" value="1"/>
</dbReference>
<evidence type="ECO:0000256" key="2">
    <source>
        <dbReference type="ARBA" id="ARBA00022803"/>
    </source>
</evidence>
<dbReference type="Pfam" id="PF13432">
    <property type="entry name" value="TPR_16"/>
    <property type="match status" value="2"/>
</dbReference>
<feature type="repeat" description="TPR" evidence="3">
    <location>
        <begin position="128"/>
        <end position="161"/>
    </location>
</feature>
<evidence type="ECO:0000256" key="3">
    <source>
        <dbReference type="PROSITE-ProRule" id="PRU00339"/>
    </source>
</evidence>
<keyword evidence="5" id="KW-1185">Reference proteome</keyword>
<name>A0A4Q7E604_9CYAN</name>
<dbReference type="PROSITE" id="PS50005">
    <property type="entry name" value="TPR"/>
    <property type="match status" value="2"/>
</dbReference>
<feature type="repeat" description="TPR" evidence="3">
    <location>
        <begin position="235"/>
        <end position="268"/>
    </location>
</feature>
<gene>
    <name evidence="4" type="ORF">DYY88_20010</name>
</gene>
<dbReference type="PROSITE" id="PS50293">
    <property type="entry name" value="TPR_REGION"/>
    <property type="match status" value="1"/>
</dbReference>
<dbReference type="SMART" id="SM00028">
    <property type="entry name" value="TPR"/>
    <property type="match status" value="6"/>
</dbReference>
<dbReference type="Pfam" id="PF13181">
    <property type="entry name" value="TPR_8"/>
    <property type="match status" value="1"/>
</dbReference>
<dbReference type="PANTHER" id="PTHR44858">
    <property type="entry name" value="TETRATRICOPEPTIDE REPEAT PROTEIN 6"/>
    <property type="match status" value="1"/>
</dbReference>